<name>A0A8J4WWP3_CLAMG</name>
<dbReference type="EMBL" id="QNUK01000394">
    <property type="protein sequence ID" value="KAF5894077.1"/>
    <property type="molecule type" value="Genomic_DNA"/>
</dbReference>
<evidence type="ECO:0000313" key="1">
    <source>
        <dbReference type="EMBL" id="KAF5894077.1"/>
    </source>
</evidence>
<gene>
    <name evidence="1" type="ORF">DAT39_016228</name>
</gene>
<proteinExistence type="predicted"/>
<sequence>GVCTVHVLGNELLYYRNSTEIFCFVESWKLTQKVTAVNSGFSWQQVLKAGKIIDT</sequence>
<evidence type="ECO:0000313" key="2">
    <source>
        <dbReference type="Proteomes" id="UP000727407"/>
    </source>
</evidence>
<feature type="non-terminal residue" evidence="1">
    <location>
        <position position="55"/>
    </location>
</feature>
<dbReference type="AlphaFoldDB" id="A0A8J4WWP3"/>
<dbReference type="Proteomes" id="UP000727407">
    <property type="component" value="Unassembled WGS sequence"/>
</dbReference>
<reference evidence="1" key="1">
    <citation type="submission" date="2020-07" db="EMBL/GenBank/DDBJ databases">
        <title>Clarias magur genome sequencing, assembly and annotation.</title>
        <authorList>
            <person name="Kushwaha B."/>
            <person name="Kumar R."/>
            <person name="Das P."/>
            <person name="Joshi C.G."/>
            <person name="Kumar D."/>
            <person name="Nagpure N.S."/>
            <person name="Pandey M."/>
            <person name="Agarwal S."/>
            <person name="Srivastava S."/>
            <person name="Singh M."/>
            <person name="Sahoo L."/>
            <person name="Jayasankar P."/>
            <person name="Meher P.K."/>
            <person name="Koringa P.G."/>
            <person name="Iquebal M.A."/>
            <person name="Das S.P."/>
            <person name="Bit A."/>
            <person name="Patnaik S."/>
            <person name="Patel N."/>
            <person name="Shah T.M."/>
            <person name="Hinsu A."/>
            <person name="Jena J.K."/>
        </authorList>
    </citation>
    <scope>NUCLEOTIDE SEQUENCE</scope>
    <source>
        <strain evidence="1">CIFAMagur01</strain>
        <tissue evidence="1">Testis</tissue>
    </source>
</reference>
<protein>
    <submittedName>
        <fullName evidence="1">Putative 8-amino-7-oxononanoate synthase</fullName>
    </submittedName>
</protein>
<feature type="non-terminal residue" evidence="1">
    <location>
        <position position="1"/>
    </location>
</feature>
<organism evidence="1 2">
    <name type="scientific">Clarias magur</name>
    <name type="common">Asian catfish</name>
    <name type="synonym">Macropteronotus magur</name>
    <dbReference type="NCBI Taxonomy" id="1594786"/>
    <lineage>
        <taxon>Eukaryota</taxon>
        <taxon>Metazoa</taxon>
        <taxon>Chordata</taxon>
        <taxon>Craniata</taxon>
        <taxon>Vertebrata</taxon>
        <taxon>Euteleostomi</taxon>
        <taxon>Actinopterygii</taxon>
        <taxon>Neopterygii</taxon>
        <taxon>Teleostei</taxon>
        <taxon>Ostariophysi</taxon>
        <taxon>Siluriformes</taxon>
        <taxon>Clariidae</taxon>
        <taxon>Clarias</taxon>
    </lineage>
</organism>
<comment type="caution">
    <text evidence="1">The sequence shown here is derived from an EMBL/GenBank/DDBJ whole genome shotgun (WGS) entry which is preliminary data.</text>
</comment>
<accession>A0A8J4WWP3</accession>
<keyword evidence="2" id="KW-1185">Reference proteome</keyword>